<dbReference type="PANTHER" id="PTHR11566">
    <property type="entry name" value="DYNAMIN"/>
    <property type="match status" value="1"/>
</dbReference>
<accession>A0A8T9AZJ5</accession>
<dbReference type="GO" id="GO:0016559">
    <property type="term" value="P:peroxisome fission"/>
    <property type="evidence" value="ECO:0007669"/>
    <property type="project" value="TreeGrafter"/>
</dbReference>
<reference evidence="5 6" key="1">
    <citation type="submission" date="2018-05" db="EMBL/GenBank/DDBJ databases">
        <title>Whole genome sequencing for identification of molecular markers to develop diagnostic detection tools for the regulated plant pathogen Lachnellula willkommii.</title>
        <authorList>
            <person name="Giroux E."/>
            <person name="Bilodeau G."/>
        </authorList>
    </citation>
    <scope>NUCLEOTIDE SEQUENCE [LARGE SCALE GENOMIC DNA]</scope>
    <source>
        <strain evidence="5 6">CBS 203.66</strain>
    </source>
</reference>
<dbReference type="GO" id="GO:0005874">
    <property type="term" value="C:microtubule"/>
    <property type="evidence" value="ECO:0007669"/>
    <property type="project" value="TreeGrafter"/>
</dbReference>
<dbReference type="InterPro" id="IPR001401">
    <property type="entry name" value="Dynamin_GTPase"/>
</dbReference>
<dbReference type="EMBL" id="QGMF01001078">
    <property type="protein sequence ID" value="TVY13170.1"/>
    <property type="molecule type" value="Genomic_DNA"/>
</dbReference>
<dbReference type="Pfam" id="PF01031">
    <property type="entry name" value="Dynamin_M"/>
    <property type="match status" value="1"/>
</dbReference>
<evidence type="ECO:0000313" key="5">
    <source>
        <dbReference type="EMBL" id="TVY13170.1"/>
    </source>
</evidence>
<dbReference type="GO" id="GO:0008017">
    <property type="term" value="F:microtubule binding"/>
    <property type="evidence" value="ECO:0007669"/>
    <property type="project" value="TreeGrafter"/>
</dbReference>
<dbReference type="InterPro" id="IPR045063">
    <property type="entry name" value="Dynamin_N"/>
</dbReference>
<dbReference type="GO" id="GO:0003924">
    <property type="term" value="F:GTPase activity"/>
    <property type="evidence" value="ECO:0007669"/>
    <property type="project" value="InterPro"/>
</dbReference>
<sequence length="715" mass="80673">MSVQGANPKPQDEEAFSSLGALRSAKSTQRLNQIAHVRAKGVGEHISLPQIAVCGDQSAGKSSVLEGITGIPFPRKDGVCTKFATEIILYHSTETSSIIATVIPHISRSKPDRERLQAYHRVLADFFDLPSVIQDASSLLQLRGFGTDEGLAFSEDVLRIEVTGDTGLNLTVVDLPGLIAVPNEEQTEEDVQLVERLVDSYLQSSRTIILAVIQASNDIANQGIIRRARKFDKAGQRTVGIITKPDLINKSTEGRIALLAKNQDTTKLKLGYFLLKNPDPEQLDKGISLRERKQKELEFFSSAAWKEHRLDPARVGIDALREFLQDLLDRHIEKELPKVRNEIKTLLAAIEAELAKFGDERPTPAHMRMFLTRRSMEYYNLARAALEGNYHAQDTDFFGLEGYSMRLRAEVHKLNGLFATRMREAGSKRKIVEIQPGDTSDEETESVPEDGQLLVTKREFDHWVNETYIRTRGRELPGNYNHILLAELFHEHSNRWSDIADQHLTQLFQVTSNFVEKALTKVFLEDDARQEILLIARNKLEEAWKLANDELQKLLADEKRQPITYNHYYTDNIQNAREDSLKKAMQTAVRGAVEEDFKGKFHVSNTAVDSERLLNSLQRRVIVNMDAQACAEAVDGLNAYYKVAIKTFIDNMCRQVIERHLLSNLPDIFAPTTVVKFSDEDLIRIAAEPAKQKDKRTALAALAQDLRDSLTALQN</sequence>
<protein>
    <submittedName>
        <fullName evidence="5">Interferon-induced GTP-binding protein Mx1</fullName>
    </submittedName>
</protein>
<dbReference type="OrthoDB" id="415706at2759"/>
<evidence type="ECO:0000259" key="3">
    <source>
        <dbReference type="PROSITE" id="PS51388"/>
    </source>
</evidence>
<dbReference type="Gene3D" id="1.20.120.1240">
    <property type="entry name" value="Dynamin, middle domain"/>
    <property type="match status" value="1"/>
</dbReference>
<dbReference type="PROSITE" id="PS51718">
    <property type="entry name" value="G_DYNAMIN_2"/>
    <property type="match status" value="1"/>
</dbReference>
<feature type="domain" description="GED" evidence="3">
    <location>
        <begin position="630"/>
        <end position="715"/>
    </location>
</feature>
<gene>
    <name evidence="5" type="primary">MX1</name>
    <name evidence="5" type="ORF">LARI1_G009480</name>
</gene>
<dbReference type="GO" id="GO:0005739">
    <property type="term" value="C:mitochondrion"/>
    <property type="evidence" value="ECO:0007669"/>
    <property type="project" value="TreeGrafter"/>
</dbReference>
<dbReference type="PROSITE" id="PS51388">
    <property type="entry name" value="GED"/>
    <property type="match status" value="1"/>
</dbReference>
<dbReference type="AlphaFoldDB" id="A0A8T9AZJ5"/>
<evidence type="ECO:0000256" key="1">
    <source>
        <dbReference type="ARBA" id="ARBA00022741"/>
    </source>
</evidence>
<evidence type="ECO:0000256" key="2">
    <source>
        <dbReference type="ARBA" id="ARBA00023134"/>
    </source>
</evidence>
<dbReference type="FunFam" id="3.40.50.300:FF:001425">
    <property type="entry name" value="Dynamin GTPase, putative"/>
    <property type="match status" value="1"/>
</dbReference>
<dbReference type="GO" id="GO:0048312">
    <property type="term" value="P:intracellular distribution of mitochondria"/>
    <property type="evidence" value="ECO:0007669"/>
    <property type="project" value="TreeGrafter"/>
</dbReference>
<dbReference type="InterPro" id="IPR022812">
    <property type="entry name" value="Dynamin"/>
</dbReference>
<proteinExistence type="predicted"/>
<keyword evidence="2" id="KW-0342">GTP-binding</keyword>
<dbReference type="CDD" id="cd08771">
    <property type="entry name" value="DLP_1"/>
    <property type="match status" value="1"/>
</dbReference>
<keyword evidence="6" id="KW-1185">Reference proteome</keyword>
<organism evidence="5 6">
    <name type="scientific">Lachnellula arida</name>
    <dbReference type="NCBI Taxonomy" id="1316785"/>
    <lineage>
        <taxon>Eukaryota</taxon>
        <taxon>Fungi</taxon>
        <taxon>Dikarya</taxon>
        <taxon>Ascomycota</taxon>
        <taxon>Pezizomycotina</taxon>
        <taxon>Leotiomycetes</taxon>
        <taxon>Helotiales</taxon>
        <taxon>Lachnaceae</taxon>
        <taxon>Lachnellula</taxon>
    </lineage>
</organism>
<dbReference type="Proteomes" id="UP000469559">
    <property type="component" value="Unassembled WGS sequence"/>
</dbReference>
<dbReference type="GO" id="GO:0000266">
    <property type="term" value="P:mitochondrial fission"/>
    <property type="evidence" value="ECO:0007669"/>
    <property type="project" value="TreeGrafter"/>
</dbReference>
<dbReference type="InterPro" id="IPR030381">
    <property type="entry name" value="G_DYNAMIN_dom"/>
</dbReference>
<evidence type="ECO:0000259" key="4">
    <source>
        <dbReference type="PROSITE" id="PS51718"/>
    </source>
</evidence>
<dbReference type="InterPro" id="IPR027417">
    <property type="entry name" value="P-loop_NTPase"/>
</dbReference>
<dbReference type="PANTHER" id="PTHR11566:SF21">
    <property type="entry name" value="DYNAMIN RELATED PROTEIN 1, ISOFORM A"/>
    <property type="match status" value="1"/>
</dbReference>
<dbReference type="InterPro" id="IPR020850">
    <property type="entry name" value="GED_dom"/>
</dbReference>
<keyword evidence="1" id="KW-0547">Nucleotide-binding</keyword>
<dbReference type="Gene3D" id="3.40.50.300">
    <property type="entry name" value="P-loop containing nucleotide triphosphate hydrolases"/>
    <property type="match status" value="1"/>
</dbReference>
<dbReference type="PRINTS" id="PR00195">
    <property type="entry name" value="DYNAMIN"/>
</dbReference>
<dbReference type="Pfam" id="PF00350">
    <property type="entry name" value="Dynamin_N"/>
    <property type="match status" value="1"/>
</dbReference>
<dbReference type="SMART" id="SM00053">
    <property type="entry name" value="DYNc"/>
    <property type="match status" value="1"/>
</dbReference>
<evidence type="ECO:0000313" key="6">
    <source>
        <dbReference type="Proteomes" id="UP000469559"/>
    </source>
</evidence>
<feature type="domain" description="Dynamin-type G" evidence="4">
    <location>
        <begin position="45"/>
        <end position="337"/>
    </location>
</feature>
<name>A0A8T9AZJ5_9HELO</name>
<dbReference type="InterPro" id="IPR000375">
    <property type="entry name" value="Dynamin_stalk"/>
</dbReference>
<dbReference type="GO" id="GO:0006897">
    <property type="term" value="P:endocytosis"/>
    <property type="evidence" value="ECO:0007669"/>
    <property type="project" value="TreeGrafter"/>
</dbReference>
<comment type="caution">
    <text evidence="5">The sequence shown here is derived from an EMBL/GenBank/DDBJ whole genome shotgun (WGS) entry which is preliminary data.</text>
</comment>
<dbReference type="GO" id="GO:0005525">
    <property type="term" value="F:GTP binding"/>
    <property type="evidence" value="ECO:0007669"/>
    <property type="project" value="InterPro"/>
</dbReference>
<dbReference type="GO" id="GO:0016020">
    <property type="term" value="C:membrane"/>
    <property type="evidence" value="ECO:0007669"/>
    <property type="project" value="TreeGrafter"/>
</dbReference>
<dbReference type="SUPFAM" id="SSF52540">
    <property type="entry name" value="P-loop containing nucleoside triphosphate hydrolases"/>
    <property type="match status" value="1"/>
</dbReference>